<feature type="region of interest" description="Disordered" evidence="1">
    <location>
        <begin position="148"/>
        <end position="167"/>
    </location>
</feature>
<dbReference type="AlphaFoldDB" id="C7PXL3"/>
<evidence type="ECO:0000256" key="1">
    <source>
        <dbReference type="SAM" id="MobiDB-lite"/>
    </source>
</evidence>
<reference evidence="3 4" key="1">
    <citation type="journal article" date="2009" name="Stand. Genomic Sci.">
        <title>Complete genome sequence of Catenulispora acidiphila type strain (ID 139908).</title>
        <authorList>
            <person name="Copeland A."/>
            <person name="Lapidus A."/>
            <person name="Glavina Del Rio T."/>
            <person name="Nolan M."/>
            <person name="Lucas S."/>
            <person name="Chen F."/>
            <person name="Tice H."/>
            <person name="Cheng J.F."/>
            <person name="Bruce D."/>
            <person name="Goodwin L."/>
            <person name="Pitluck S."/>
            <person name="Mikhailova N."/>
            <person name="Pati A."/>
            <person name="Ivanova N."/>
            <person name="Mavromatis K."/>
            <person name="Chen A."/>
            <person name="Palaniappan K."/>
            <person name="Chain P."/>
            <person name="Land M."/>
            <person name="Hauser L."/>
            <person name="Chang Y.J."/>
            <person name="Jeffries C.D."/>
            <person name="Chertkov O."/>
            <person name="Brettin T."/>
            <person name="Detter J.C."/>
            <person name="Han C."/>
            <person name="Ali Z."/>
            <person name="Tindall B.J."/>
            <person name="Goker M."/>
            <person name="Bristow J."/>
            <person name="Eisen J.A."/>
            <person name="Markowitz V."/>
            <person name="Hugenholtz P."/>
            <person name="Kyrpides N.C."/>
            <person name="Klenk H.P."/>
        </authorList>
    </citation>
    <scope>NUCLEOTIDE SEQUENCE [LARGE SCALE GENOMIC DNA]</scope>
    <source>
        <strain evidence="4">DSM 44928 / JCM 14897 / NBRC 102108 / NRRL B-24433 / ID139908</strain>
    </source>
</reference>
<dbReference type="PANTHER" id="PTHR35585">
    <property type="entry name" value="HHE DOMAIN PROTEIN (AFU_ORTHOLOGUE AFUA_4G00730)"/>
    <property type="match status" value="1"/>
</dbReference>
<accession>C7PXL3</accession>
<feature type="domain" description="Hemerythrin-like" evidence="2">
    <location>
        <begin position="9"/>
        <end position="128"/>
    </location>
</feature>
<dbReference type="InParanoid" id="C7PXL3"/>
<feature type="compositionally biased region" description="Pro residues" evidence="1">
    <location>
        <begin position="154"/>
        <end position="163"/>
    </location>
</feature>
<dbReference type="Gene3D" id="1.20.120.520">
    <property type="entry name" value="nmb1532 protein domain like"/>
    <property type="match status" value="1"/>
</dbReference>
<protein>
    <submittedName>
        <fullName evidence="3">Hemerythrin HHE cation binding domain protein</fullName>
    </submittedName>
</protein>
<dbReference type="KEGG" id="cai:Caci_2548"/>
<dbReference type="eggNOG" id="COG5592">
    <property type="taxonomic scope" value="Bacteria"/>
</dbReference>
<dbReference type="Proteomes" id="UP000000851">
    <property type="component" value="Chromosome"/>
</dbReference>
<name>C7PXL3_CATAD</name>
<keyword evidence="4" id="KW-1185">Reference proteome</keyword>
<organism evidence="3 4">
    <name type="scientific">Catenulispora acidiphila (strain DSM 44928 / JCM 14897 / NBRC 102108 / NRRL B-24433 / ID139908)</name>
    <dbReference type="NCBI Taxonomy" id="479433"/>
    <lineage>
        <taxon>Bacteria</taxon>
        <taxon>Bacillati</taxon>
        <taxon>Actinomycetota</taxon>
        <taxon>Actinomycetes</taxon>
        <taxon>Catenulisporales</taxon>
        <taxon>Catenulisporaceae</taxon>
        <taxon>Catenulispora</taxon>
    </lineage>
</organism>
<dbReference type="RefSeq" id="WP_012786759.1">
    <property type="nucleotide sequence ID" value="NC_013131.1"/>
</dbReference>
<dbReference type="Pfam" id="PF01814">
    <property type="entry name" value="Hemerythrin"/>
    <property type="match status" value="1"/>
</dbReference>
<gene>
    <name evidence="3" type="ordered locus">Caci_2548</name>
</gene>
<sequence>MTDTDRRDVVEVLTHDHREVQEMFGKFETAGIGDARNVKALVDEVVIELSRHSVAEEEHLYPAVRRCVPNGNAMADREIREHADAEVLMRDLSRMEPNDEEFGPKLARLMATVREHIAEEEEQLFPALVAHSTQSELDELGRKVIAAKKAAPTRPHPSVPHSPPMDKVLAPALGLVDKVRDALTHRGTKD</sequence>
<dbReference type="CDD" id="cd12108">
    <property type="entry name" value="Hr-like"/>
    <property type="match status" value="1"/>
</dbReference>
<dbReference type="PANTHER" id="PTHR35585:SF1">
    <property type="entry name" value="HHE DOMAIN PROTEIN (AFU_ORTHOLOGUE AFUA_4G00730)"/>
    <property type="match status" value="1"/>
</dbReference>
<proteinExistence type="predicted"/>
<dbReference type="HOGENOM" id="CLU_079417_2_2_11"/>
<dbReference type="InterPro" id="IPR012312">
    <property type="entry name" value="Hemerythrin-like"/>
</dbReference>
<evidence type="ECO:0000259" key="2">
    <source>
        <dbReference type="Pfam" id="PF01814"/>
    </source>
</evidence>
<dbReference type="EMBL" id="CP001700">
    <property type="protein sequence ID" value="ACU71466.1"/>
    <property type="molecule type" value="Genomic_DNA"/>
</dbReference>
<dbReference type="OrthoDB" id="9793637at2"/>
<evidence type="ECO:0000313" key="4">
    <source>
        <dbReference type="Proteomes" id="UP000000851"/>
    </source>
</evidence>
<dbReference type="STRING" id="479433.Caci_2548"/>
<evidence type="ECO:0000313" key="3">
    <source>
        <dbReference type="EMBL" id="ACU71466.1"/>
    </source>
</evidence>